<name>A0A8S5MZG9_9CAUD</name>
<proteinExistence type="predicted"/>
<organism evidence="2">
    <name type="scientific">Siphoviridae sp. ctAUQ2</name>
    <dbReference type="NCBI Taxonomy" id="2826182"/>
    <lineage>
        <taxon>Viruses</taxon>
        <taxon>Duplodnaviria</taxon>
        <taxon>Heunggongvirae</taxon>
        <taxon>Uroviricota</taxon>
        <taxon>Caudoviricetes</taxon>
    </lineage>
</organism>
<reference evidence="2" key="1">
    <citation type="journal article" date="2021" name="Proc. Natl. Acad. Sci. U.S.A.">
        <title>A Catalog of Tens of Thousands of Viruses from Human Metagenomes Reveals Hidden Associations with Chronic Diseases.</title>
        <authorList>
            <person name="Tisza M.J."/>
            <person name="Buck C.B."/>
        </authorList>
    </citation>
    <scope>NUCLEOTIDE SEQUENCE</scope>
    <source>
        <strain evidence="2">CtAUQ2</strain>
    </source>
</reference>
<protein>
    <recommendedName>
        <fullName evidence="1">DUF6046 domain-containing protein</fullName>
    </recommendedName>
</protein>
<dbReference type="Pfam" id="PF19512">
    <property type="entry name" value="DUF6046"/>
    <property type="match status" value="1"/>
</dbReference>
<sequence length="344" mass="37791">MGFISSVFSPTQFVRSGAELGINAGFNYISRSAGQLKFVSPRGYSSVIVYAAKRTMMQIAFAKINDLYPAYVRQLDNKRLDAAYKKNQGSQMQQIIGGTTEADEASLKKQAATISYMGKPAPEALLLWIPNDSGSMTNIAVQTYWDKVKTLSKEEAAGAKIIANTKIEVAADEDKVFWDLGPIVQVQSGNNVVLTKVQGRDFSRKELISGGDVNFTVTGKIVSNYPDVYPYALVSKFITLMQHKGVLHISNLMCQQFNVTQVLIKDFQMGQNEGFKNVQPYSFTCVGVEPDEVVKVVEDTIQATNLNIAKMKKKGWATKLLEQVKAAAANQAAQMVTQLTANTI</sequence>
<evidence type="ECO:0000313" key="2">
    <source>
        <dbReference type="EMBL" id="DAD87604.1"/>
    </source>
</evidence>
<accession>A0A8S5MZG9</accession>
<evidence type="ECO:0000259" key="1">
    <source>
        <dbReference type="Pfam" id="PF19512"/>
    </source>
</evidence>
<feature type="domain" description="DUF6046" evidence="1">
    <location>
        <begin position="182"/>
        <end position="293"/>
    </location>
</feature>
<dbReference type="InterPro" id="IPR046109">
    <property type="entry name" value="DUF6046"/>
</dbReference>
<dbReference type="EMBL" id="BK015022">
    <property type="protein sequence ID" value="DAD87604.1"/>
    <property type="molecule type" value="Genomic_DNA"/>
</dbReference>